<accession>A0A2N3L7Z3</accession>
<sequence>MPQISINSPVGPLTIFEFDGVIVALDWGFVEEMETSPVLEDAKAQLADYFAGKRGDFDLPLAPDGTDFQKAVWDAMRKIPAGSTATYKDLATAAGSPKAFQSVGTACGLNPIPIIIPCHRVLASGDKPGGYSGDGGLETKRALLKIEGVDLPLGDDQGSFDL</sequence>
<keyword evidence="6 9" id="KW-0227">DNA damage</keyword>
<comment type="miscellaneous">
    <text evidence="9">This enzyme catalyzes only one turnover and therefore is not strictly catalytic. According to one definition, an enzyme is a biocatalyst that acts repeatedly and over many reaction cycles.</text>
</comment>
<keyword evidence="5 9" id="KW-0808">Transferase</keyword>
<dbReference type="GO" id="GO:0032259">
    <property type="term" value="P:methylation"/>
    <property type="evidence" value="ECO:0007669"/>
    <property type="project" value="UniProtKB-KW"/>
</dbReference>
<evidence type="ECO:0000256" key="3">
    <source>
        <dbReference type="ARBA" id="ARBA00022490"/>
    </source>
</evidence>
<dbReference type="SUPFAM" id="SSF46767">
    <property type="entry name" value="Methylated DNA-protein cysteine methyltransferase, C-terminal domain"/>
    <property type="match status" value="1"/>
</dbReference>
<dbReference type="FunFam" id="1.10.10.10:FF:000214">
    <property type="entry name" value="Methylated-DNA--protein-cysteine methyltransferase"/>
    <property type="match status" value="1"/>
</dbReference>
<comment type="caution">
    <text evidence="12">The sequence shown here is derived from an EMBL/GenBank/DDBJ whole genome shotgun (WGS) entry which is preliminary data.</text>
</comment>
<dbReference type="InterPro" id="IPR001497">
    <property type="entry name" value="MethylDNA_cys_MeTrfase_AS"/>
</dbReference>
<dbReference type="SUPFAM" id="SSF53155">
    <property type="entry name" value="Methylated DNA-protein cysteine methyltransferase domain"/>
    <property type="match status" value="1"/>
</dbReference>
<evidence type="ECO:0000256" key="2">
    <source>
        <dbReference type="ARBA" id="ARBA00008711"/>
    </source>
</evidence>
<dbReference type="InterPro" id="IPR036217">
    <property type="entry name" value="MethylDNA_cys_MeTrfase_DNAb"/>
</dbReference>
<evidence type="ECO:0000256" key="1">
    <source>
        <dbReference type="ARBA" id="ARBA00001286"/>
    </source>
</evidence>
<evidence type="ECO:0000313" key="13">
    <source>
        <dbReference type="Proteomes" id="UP000233332"/>
    </source>
</evidence>
<dbReference type="PANTHER" id="PTHR10815:SF13">
    <property type="entry name" value="METHYLATED-DNA--PROTEIN-CYSTEINE METHYLTRANSFERASE"/>
    <property type="match status" value="1"/>
</dbReference>
<proteinExistence type="inferred from homology"/>
<dbReference type="RefSeq" id="WP_101301445.1">
    <property type="nucleotide sequence ID" value="NZ_NXGX01000003.1"/>
</dbReference>
<dbReference type="Gene3D" id="1.10.10.10">
    <property type="entry name" value="Winged helix-like DNA-binding domain superfamily/Winged helix DNA-binding domain"/>
    <property type="match status" value="1"/>
</dbReference>
<dbReference type="Proteomes" id="UP000233332">
    <property type="component" value="Unassembled WGS sequence"/>
</dbReference>
<evidence type="ECO:0000256" key="8">
    <source>
        <dbReference type="ARBA" id="ARBA00049348"/>
    </source>
</evidence>
<dbReference type="GO" id="GO:0006307">
    <property type="term" value="P:DNA alkylation repair"/>
    <property type="evidence" value="ECO:0007669"/>
    <property type="project" value="UniProtKB-UniRule"/>
</dbReference>
<dbReference type="GO" id="GO:0003908">
    <property type="term" value="F:methylated-DNA-[protein]-cysteine S-methyltransferase activity"/>
    <property type="evidence" value="ECO:0007669"/>
    <property type="project" value="UniProtKB-UniRule"/>
</dbReference>
<dbReference type="HAMAP" id="MF_00772">
    <property type="entry name" value="OGT"/>
    <property type="match status" value="1"/>
</dbReference>
<dbReference type="EC" id="2.1.1.63" evidence="9"/>
<evidence type="ECO:0000259" key="11">
    <source>
        <dbReference type="Pfam" id="PF02870"/>
    </source>
</evidence>
<feature type="domain" description="Methylated-DNA-[protein]-cysteine S-methyltransferase DNA binding" evidence="10">
    <location>
        <begin position="67"/>
        <end position="149"/>
    </location>
</feature>
<evidence type="ECO:0000256" key="6">
    <source>
        <dbReference type="ARBA" id="ARBA00022763"/>
    </source>
</evidence>
<dbReference type="GO" id="GO:0005737">
    <property type="term" value="C:cytoplasm"/>
    <property type="evidence" value="ECO:0007669"/>
    <property type="project" value="UniProtKB-SubCell"/>
</dbReference>
<evidence type="ECO:0000256" key="9">
    <source>
        <dbReference type="HAMAP-Rule" id="MF_00772"/>
    </source>
</evidence>
<comment type="catalytic activity">
    <reaction evidence="8 9">
        <text>a 6-O-methyl-2'-deoxyguanosine in DNA + L-cysteinyl-[protein] = S-methyl-L-cysteinyl-[protein] + a 2'-deoxyguanosine in DNA</text>
        <dbReference type="Rhea" id="RHEA:24000"/>
        <dbReference type="Rhea" id="RHEA-COMP:10131"/>
        <dbReference type="Rhea" id="RHEA-COMP:10132"/>
        <dbReference type="Rhea" id="RHEA-COMP:11367"/>
        <dbReference type="Rhea" id="RHEA-COMP:11368"/>
        <dbReference type="ChEBI" id="CHEBI:29950"/>
        <dbReference type="ChEBI" id="CHEBI:82612"/>
        <dbReference type="ChEBI" id="CHEBI:85445"/>
        <dbReference type="ChEBI" id="CHEBI:85448"/>
        <dbReference type="EC" id="2.1.1.63"/>
    </reaction>
</comment>
<dbReference type="AlphaFoldDB" id="A0A2N3L7Z3"/>
<dbReference type="EMBL" id="NXGX01000003">
    <property type="protein sequence ID" value="PKR58935.1"/>
    <property type="molecule type" value="Genomic_DNA"/>
</dbReference>
<protein>
    <recommendedName>
        <fullName evidence="9">Methylated-DNA--protein-cysteine methyltransferase</fullName>
        <ecNumber evidence="9">2.1.1.63</ecNumber>
    </recommendedName>
    <alternativeName>
        <fullName evidence="9">6-O-methylguanine-DNA methyltransferase</fullName>
        <shortName evidence="9">MGMT</shortName>
    </alternativeName>
    <alternativeName>
        <fullName evidence="9">O-6-methylguanine-DNA-alkyltransferase</fullName>
    </alternativeName>
</protein>
<keyword evidence="4 9" id="KW-0489">Methyltransferase</keyword>
<dbReference type="Pfam" id="PF02870">
    <property type="entry name" value="Methyltransf_1N"/>
    <property type="match status" value="1"/>
</dbReference>
<comment type="catalytic activity">
    <reaction evidence="1 9">
        <text>a 4-O-methyl-thymidine in DNA + L-cysteinyl-[protein] = a thymidine in DNA + S-methyl-L-cysteinyl-[protein]</text>
        <dbReference type="Rhea" id="RHEA:53428"/>
        <dbReference type="Rhea" id="RHEA-COMP:10131"/>
        <dbReference type="Rhea" id="RHEA-COMP:10132"/>
        <dbReference type="Rhea" id="RHEA-COMP:13555"/>
        <dbReference type="Rhea" id="RHEA-COMP:13556"/>
        <dbReference type="ChEBI" id="CHEBI:29950"/>
        <dbReference type="ChEBI" id="CHEBI:82612"/>
        <dbReference type="ChEBI" id="CHEBI:137386"/>
        <dbReference type="ChEBI" id="CHEBI:137387"/>
        <dbReference type="EC" id="2.1.1.63"/>
    </reaction>
</comment>
<dbReference type="InterPro" id="IPR008332">
    <property type="entry name" value="MethylG_MeTrfase_N"/>
</dbReference>
<dbReference type="Gene3D" id="3.30.160.70">
    <property type="entry name" value="Methylated DNA-protein cysteine methyltransferase domain"/>
    <property type="match status" value="1"/>
</dbReference>
<dbReference type="InterPro" id="IPR023546">
    <property type="entry name" value="MGMT"/>
</dbReference>
<evidence type="ECO:0000259" key="10">
    <source>
        <dbReference type="Pfam" id="PF01035"/>
    </source>
</evidence>
<dbReference type="InterPro" id="IPR036388">
    <property type="entry name" value="WH-like_DNA-bd_sf"/>
</dbReference>
<dbReference type="PROSITE" id="PS00374">
    <property type="entry name" value="MGMT"/>
    <property type="match status" value="1"/>
</dbReference>
<comment type="function">
    <text evidence="9">Involved in the cellular defense against the biological effects of O6-methylguanine (O6-MeG) and O4-methylthymine (O4-MeT) in DNA. Repairs the methylated nucleobase in DNA by stoichiometrically transferring the methyl group to a cysteine residue in the enzyme. This is a suicide reaction: the enzyme is irreversibly inactivated.</text>
</comment>
<comment type="similarity">
    <text evidence="2 9">Belongs to the MGMT family.</text>
</comment>
<keyword evidence="3 9" id="KW-0963">Cytoplasm</keyword>
<evidence type="ECO:0000256" key="5">
    <source>
        <dbReference type="ARBA" id="ARBA00022679"/>
    </source>
</evidence>
<feature type="active site" description="Nucleophile; methyl group acceptor" evidence="9">
    <location>
        <position position="118"/>
    </location>
</feature>
<dbReference type="NCBIfam" id="TIGR00589">
    <property type="entry name" value="ogt"/>
    <property type="match status" value="1"/>
</dbReference>
<dbReference type="PANTHER" id="PTHR10815">
    <property type="entry name" value="METHYLATED-DNA--PROTEIN-CYSTEINE METHYLTRANSFERASE"/>
    <property type="match status" value="1"/>
</dbReference>
<name>A0A2N3L7Z3_9PROT</name>
<feature type="domain" description="Methylguanine DNA methyltransferase ribonuclease-like" evidence="11">
    <location>
        <begin position="6"/>
        <end position="63"/>
    </location>
</feature>
<keyword evidence="7 9" id="KW-0234">DNA repair</keyword>
<dbReference type="InterPro" id="IPR014048">
    <property type="entry name" value="MethylDNA_cys_MeTrfase_DNA-bd"/>
</dbReference>
<evidence type="ECO:0000256" key="7">
    <source>
        <dbReference type="ARBA" id="ARBA00023204"/>
    </source>
</evidence>
<organism evidence="12 13">
    <name type="scientific">Thalassospira lohafexi</name>
    <dbReference type="NCBI Taxonomy" id="744227"/>
    <lineage>
        <taxon>Bacteria</taxon>
        <taxon>Pseudomonadati</taxon>
        <taxon>Pseudomonadota</taxon>
        <taxon>Alphaproteobacteria</taxon>
        <taxon>Rhodospirillales</taxon>
        <taxon>Thalassospiraceae</taxon>
        <taxon>Thalassospira</taxon>
    </lineage>
</organism>
<gene>
    <name evidence="12" type="ORF">COO92_08820</name>
</gene>
<evidence type="ECO:0000256" key="4">
    <source>
        <dbReference type="ARBA" id="ARBA00022603"/>
    </source>
</evidence>
<dbReference type="InterPro" id="IPR036631">
    <property type="entry name" value="MGMT_N_sf"/>
</dbReference>
<dbReference type="CDD" id="cd06445">
    <property type="entry name" value="ATase"/>
    <property type="match status" value="1"/>
</dbReference>
<keyword evidence="13" id="KW-1185">Reference proteome</keyword>
<reference evidence="12 13" key="1">
    <citation type="submission" date="2017-09" db="EMBL/GenBank/DDBJ databases">
        <title>Biodiversity and function of Thalassospira species in the particle-attached aromatic-hydrocarbon-degrading consortia from the surface seawater of the China South Sea.</title>
        <authorList>
            <person name="Dong C."/>
            <person name="Lai Q."/>
            <person name="Shao Z."/>
        </authorList>
    </citation>
    <scope>NUCLEOTIDE SEQUENCE [LARGE SCALE GENOMIC DNA]</scope>
    <source>
        <strain evidence="12 13">139Z-12</strain>
    </source>
</reference>
<comment type="subcellular location">
    <subcellularLocation>
        <location evidence="9">Cytoplasm</location>
    </subcellularLocation>
</comment>
<evidence type="ECO:0000313" key="12">
    <source>
        <dbReference type="EMBL" id="PKR58935.1"/>
    </source>
</evidence>
<dbReference type="Pfam" id="PF01035">
    <property type="entry name" value="DNA_binding_1"/>
    <property type="match status" value="1"/>
</dbReference>